<accession>A0A1F8E978</accession>
<comment type="caution">
    <text evidence="5">The sequence shown here is derived from an EMBL/GenBank/DDBJ whole genome shotgun (WGS) entry which is preliminary data.</text>
</comment>
<dbReference type="AlphaFoldDB" id="A0A1F8E978"/>
<dbReference type="EMBL" id="MGJA01000013">
    <property type="protein sequence ID" value="OGM97373.1"/>
    <property type="molecule type" value="Genomic_DNA"/>
</dbReference>
<dbReference type="InterPro" id="IPR011611">
    <property type="entry name" value="PfkB_dom"/>
</dbReference>
<gene>
    <name evidence="5" type="ORF">A2735_03320</name>
</gene>
<dbReference type="GO" id="GO:0006796">
    <property type="term" value="P:phosphate-containing compound metabolic process"/>
    <property type="evidence" value="ECO:0007669"/>
    <property type="project" value="UniProtKB-ARBA"/>
</dbReference>
<proteinExistence type="inferred from homology"/>
<dbReference type="PROSITE" id="PS00583">
    <property type="entry name" value="PFKB_KINASES_1"/>
    <property type="match status" value="1"/>
</dbReference>
<organism evidence="5 6">
    <name type="scientific">Candidatus Yanofskybacteria bacterium RIFCSPHIGHO2_01_FULL_41_21</name>
    <dbReference type="NCBI Taxonomy" id="1802660"/>
    <lineage>
        <taxon>Bacteria</taxon>
        <taxon>Candidatus Yanofskyibacteriota</taxon>
    </lineage>
</organism>
<dbReference type="PANTHER" id="PTHR10584:SF166">
    <property type="entry name" value="RIBOKINASE"/>
    <property type="match status" value="1"/>
</dbReference>
<evidence type="ECO:0000259" key="4">
    <source>
        <dbReference type="Pfam" id="PF00294"/>
    </source>
</evidence>
<dbReference type="GO" id="GO:0016301">
    <property type="term" value="F:kinase activity"/>
    <property type="evidence" value="ECO:0007669"/>
    <property type="project" value="UniProtKB-KW"/>
</dbReference>
<evidence type="ECO:0000256" key="2">
    <source>
        <dbReference type="ARBA" id="ARBA00022679"/>
    </source>
</evidence>
<dbReference type="InterPro" id="IPR029056">
    <property type="entry name" value="Ribokinase-like"/>
</dbReference>
<sequence length="342" mass="36419">MRYDVITIGSASRDVFLSSPDFKIINGGETMGQILGLPLGSKIEAKKIVFATGGGGTNTAVTFARQGFKTACISIVGNDLNATAILEELASESVDTSFFQKHIDDMTAYSVILVQDGGERVILSYKGEGQHFESSQISFEQLEVHPASETGGASWLMLGSLGGHYDLIEKTLNWATDKGIKIATNPGSKELELGLEKLKPLLKRCAVVSMNQEEAAGLLGLESDKEEEIFKAMDEIVNGIFIMTKGHDGVAVSDGKSVYRAGVPDSPIVERTGAGDAFISGFVAEYSRSGDIVKSIQLATANSSSVVTQYGAKAGILEKGNTGLWPLVEVTISNKQKVISKK</sequence>
<comment type="similarity">
    <text evidence="1">Belongs to the carbohydrate kinase PfkB family.</text>
</comment>
<feature type="domain" description="Carbohydrate kinase PfkB" evidence="4">
    <location>
        <begin position="29"/>
        <end position="315"/>
    </location>
</feature>
<dbReference type="InterPro" id="IPR002173">
    <property type="entry name" value="Carboh/pur_kinase_PfkB_CS"/>
</dbReference>
<dbReference type="InterPro" id="IPR002139">
    <property type="entry name" value="Ribo/fructo_kinase"/>
</dbReference>
<keyword evidence="3" id="KW-0418">Kinase</keyword>
<reference evidence="5 6" key="1">
    <citation type="journal article" date="2016" name="Nat. Commun.">
        <title>Thousands of microbial genomes shed light on interconnected biogeochemical processes in an aquifer system.</title>
        <authorList>
            <person name="Anantharaman K."/>
            <person name="Brown C.T."/>
            <person name="Hug L.A."/>
            <person name="Sharon I."/>
            <person name="Castelle C.J."/>
            <person name="Probst A.J."/>
            <person name="Thomas B.C."/>
            <person name="Singh A."/>
            <person name="Wilkins M.J."/>
            <person name="Karaoz U."/>
            <person name="Brodie E.L."/>
            <person name="Williams K.H."/>
            <person name="Hubbard S.S."/>
            <person name="Banfield J.F."/>
        </authorList>
    </citation>
    <scope>NUCLEOTIDE SEQUENCE [LARGE SCALE GENOMIC DNA]</scope>
</reference>
<dbReference type="PRINTS" id="PR00990">
    <property type="entry name" value="RIBOKINASE"/>
</dbReference>
<dbReference type="STRING" id="1802660.A2735_03320"/>
<dbReference type="Gene3D" id="3.40.1190.20">
    <property type="match status" value="1"/>
</dbReference>
<keyword evidence="2" id="KW-0808">Transferase</keyword>
<evidence type="ECO:0000313" key="6">
    <source>
        <dbReference type="Proteomes" id="UP000178520"/>
    </source>
</evidence>
<dbReference type="Pfam" id="PF00294">
    <property type="entry name" value="PfkB"/>
    <property type="match status" value="1"/>
</dbReference>
<name>A0A1F8E978_9BACT</name>
<evidence type="ECO:0000313" key="5">
    <source>
        <dbReference type="EMBL" id="OGM97373.1"/>
    </source>
</evidence>
<dbReference type="SUPFAM" id="SSF53613">
    <property type="entry name" value="Ribokinase-like"/>
    <property type="match status" value="1"/>
</dbReference>
<evidence type="ECO:0000256" key="1">
    <source>
        <dbReference type="ARBA" id="ARBA00010688"/>
    </source>
</evidence>
<protein>
    <recommendedName>
        <fullName evidence="4">Carbohydrate kinase PfkB domain-containing protein</fullName>
    </recommendedName>
</protein>
<dbReference type="PANTHER" id="PTHR10584">
    <property type="entry name" value="SUGAR KINASE"/>
    <property type="match status" value="1"/>
</dbReference>
<evidence type="ECO:0000256" key="3">
    <source>
        <dbReference type="ARBA" id="ARBA00022777"/>
    </source>
</evidence>
<dbReference type="Proteomes" id="UP000178520">
    <property type="component" value="Unassembled WGS sequence"/>
</dbReference>